<keyword evidence="2" id="KW-1185">Reference proteome</keyword>
<reference evidence="1 2" key="1">
    <citation type="submission" date="2021-01" db="EMBL/GenBank/DDBJ databases">
        <title>Complete genome sequence of Pantoea eucrina OB49, a heavy metal tolerant bacterium with PGPR potential isolated from wheat in Algeria.</title>
        <authorList>
            <person name="Lekired A."/>
            <person name="Ouzari I.H."/>
        </authorList>
    </citation>
    <scope>NUCLEOTIDE SEQUENCE [LARGE SCALE GENOMIC DNA]</scope>
    <source>
        <strain evidence="1 2">OB49</strain>
    </source>
</reference>
<dbReference type="GeneID" id="84690600"/>
<name>A0ABS1Z3V2_9GAMM</name>
<protein>
    <submittedName>
        <fullName evidence="1">Uncharacterized protein</fullName>
    </submittedName>
</protein>
<gene>
    <name evidence="1" type="ORF">JJB79_06490</name>
</gene>
<dbReference type="Proteomes" id="UP000809137">
    <property type="component" value="Unassembled WGS sequence"/>
</dbReference>
<proteinExistence type="predicted"/>
<evidence type="ECO:0000313" key="1">
    <source>
        <dbReference type="EMBL" id="MBM0747067.1"/>
    </source>
</evidence>
<comment type="caution">
    <text evidence="1">The sequence shown here is derived from an EMBL/GenBank/DDBJ whole genome shotgun (WGS) entry which is preliminary data.</text>
</comment>
<accession>A0ABS1Z3V2</accession>
<dbReference type="RefSeq" id="WP_082032649.1">
    <property type="nucleotide sequence ID" value="NZ_CP083448.1"/>
</dbReference>
<dbReference type="EMBL" id="JAFCXS010000003">
    <property type="protein sequence ID" value="MBM0747067.1"/>
    <property type="molecule type" value="Genomic_DNA"/>
</dbReference>
<evidence type="ECO:0000313" key="2">
    <source>
        <dbReference type="Proteomes" id="UP000809137"/>
    </source>
</evidence>
<sequence length="80" mass="8975">MKLTVGGVINEVEDVAITINGCIPIDIKSIDYEKYPLFYWRVGNSQGSPLKLAVLPQSVFLLSIKLVMIEPISIHKKILY</sequence>
<organism evidence="1 2">
    <name type="scientific">Pantoea eucrina</name>
    <dbReference type="NCBI Taxonomy" id="472693"/>
    <lineage>
        <taxon>Bacteria</taxon>
        <taxon>Pseudomonadati</taxon>
        <taxon>Pseudomonadota</taxon>
        <taxon>Gammaproteobacteria</taxon>
        <taxon>Enterobacterales</taxon>
        <taxon>Erwiniaceae</taxon>
        <taxon>Pantoea</taxon>
    </lineage>
</organism>